<evidence type="ECO:0000313" key="2">
    <source>
        <dbReference type="EMBL" id="HJF84056.1"/>
    </source>
</evidence>
<reference evidence="2" key="2">
    <citation type="submission" date="2021-09" db="EMBL/GenBank/DDBJ databases">
        <authorList>
            <person name="Gilroy R."/>
        </authorList>
    </citation>
    <scope>NUCLEOTIDE SEQUENCE</scope>
    <source>
        <strain evidence="2">7318</strain>
    </source>
</reference>
<dbReference type="EMBL" id="DYVR01000003">
    <property type="protein sequence ID" value="HJF84056.1"/>
    <property type="molecule type" value="Genomic_DNA"/>
</dbReference>
<dbReference type="RefSeq" id="WP_289547411.1">
    <property type="nucleotide sequence ID" value="NZ_JAUDCE010000003.1"/>
</dbReference>
<sequence length="137" mass="16233">MPTSIFFFILFSQPYYTLSQIHNTIKIYKNADSTCFVEFMLQTLYDMLIQVSQSDYDTDHVSDQENDYVKRLLTILNDKELSITEIMLQLGLKHKPTFRKNYLNPALEKGLIERTIPDKPRSKNQKYRIKKSEKISK</sequence>
<reference evidence="2" key="1">
    <citation type="journal article" date="2021" name="PeerJ">
        <title>Extensive microbial diversity within the chicken gut microbiome revealed by metagenomics and culture.</title>
        <authorList>
            <person name="Gilroy R."/>
            <person name="Ravi A."/>
            <person name="Getino M."/>
            <person name="Pursley I."/>
            <person name="Horton D.L."/>
            <person name="Alikhan N.F."/>
            <person name="Baker D."/>
            <person name="Gharbi K."/>
            <person name="Hall N."/>
            <person name="Watson M."/>
            <person name="Adriaenssens E.M."/>
            <person name="Foster-Nyarko E."/>
            <person name="Jarju S."/>
            <person name="Secka A."/>
            <person name="Antonio M."/>
            <person name="Oren A."/>
            <person name="Chaudhuri R.R."/>
            <person name="La Ragione R."/>
            <person name="Hildebrand F."/>
            <person name="Pallen M.J."/>
        </authorList>
    </citation>
    <scope>NUCLEOTIDE SEQUENCE</scope>
    <source>
        <strain evidence="2">7318</strain>
    </source>
</reference>
<organism evidence="2 3">
    <name type="scientific">Megamonas hypermegale</name>
    <dbReference type="NCBI Taxonomy" id="158847"/>
    <lineage>
        <taxon>Bacteria</taxon>
        <taxon>Bacillati</taxon>
        <taxon>Bacillota</taxon>
        <taxon>Negativicutes</taxon>
        <taxon>Selenomonadales</taxon>
        <taxon>Selenomonadaceae</taxon>
        <taxon>Megamonas</taxon>
    </lineage>
</organism>
<name>A0A921HNA8_9FIRM</name>
<dbReference type="Proteomes" id="UP000780768">
    <property type="component" value="Unassembled WGS sequence"/>
</dbReference>
<evidence type="ECO:0000313" key="3">
    <source>
        <dbReference type="Proteomes" id="UP000780768"/>
    </source>
</evidence>
<evidence type="ECO:0000259" key="1">
    <source>
        <dbReference type="Pfam" id="PF21247"/>
    </source>
</evidence>
<proteinExistence type="predicted"/>
<dbReference type="Pfam" id="PF21247">
    <property type="entry name" value="Fic-like_C"/>
    <property type="match status" value="1"/>
</dbReference>
<dbReference type="InterPro" id="IPR049514">
    <property type="entry name" value="Fic-like_C"/>
</dbReference>
<gene>
    <name evidence="2" type="ORF">K8V65_00100</name>
</gene>
<comment type="caution">
    <text evidence="2">The sequence shown here is derived from an EMBL/GenBank/DDBJ whole genome shotgun (WGS) entry which is preliminary data.</text>
</comment>
<protein>
    <recommendedName>
        <fullName evidence="1">Filamentation induced by cAMP protein Fic-like C-terminal domain-containing protein</fullName>
    </recommendedName>
</protein>
<feature type="domain" description="Filamentation induced by cAMP protein Fic-like C-terminal" evidence="1">
    <location>
        <begin position="68"/>
        <end position="129"/>
    </location>
</feature>
<dbReference type="AlphaFoldDB" id="A0A921HNA8"/>
<accession>A0A921HNA8</accession>